<accession>A0A368F7P0</accession>
<proteinExistence type="predicted"/>
<comment type="caution">
    <text evidence="4">The sequence shown here is derived from an EMBL/GenBank/DDBJ whole genome shotgun (WGS) entry which is preliminary data.</text>
</comment>
<gene>
    <name evidence="4" type="ORF">ANCCAN_26138</name>
</gene>
<dbReference type="PROSITE" id="PS50119">
    <property type="entry name" value="ZF_BBOX"/>
    <property type="match status" value="1"/>
</dbReference>
<feature type="domain" description="B box-type" evidence="3">
    <location>
        <begin position="83"/>
        <end position="122"/>
    </location>
</feature>
<dbReference type="PANTHER" id="PTHR25464">
    <property type="entry name" value="TRIPARTITE MOTIF-CONTAINING PROTEIN 2-LIKE PROTEIN"/>
    <property type="match status" value="1"/>
</dbReference>
<sequence>MSNIRGKERESSIALEEVQEGLLDLHSTRTAITRNDALSLRCPMCREVCVLPAGGVSALPAAFLINQLLDVMQKQRKDVVPSCTVHPTEQLLYCECCDLVFCQQCQATVINKKCTQHTVIPFSIALKRMSEIVFYRAKGRLRALDQAHECVSQEIDQLDKNVDKILDQINSTFQGIGQEFSGGLSLG</sequence>
<organism evidence="4 5">
    <name type="scientific">Ancylostoma caninum</name>
    <name type="common">Dog hookworm</name>
    <dbReference type="NCBI Taxonomy" id="29170"/>
    <lineage>
        <taxon>Eukaryota</taxon>
        <taxon>Metazoa</taxon>
        <taxon>Ecdysozoa</taxon>
        <taxon>Nematoda</taxon>
        <taxon>Chromadorea</taxon>
        <taxon>Rhabditida</taxon>
        <taxon>Rhabditina</taxon>
        <taxon>Rhabditomorpha</taxon>
        <taxon>Strongyloidea</taxon>
        <taxon>Ancylostomatidae</taxon>
        <taxon>Ancylostomatinae</taxon>
        <taxon>Ancylostoma</taxon>
    </lineage>
</organism>
<evidence type="ECO:0000313" key="5">
    <source>
        <dbReference type="Proteomes" id="UP000252519"/>
    </source>
</evidence>
<keyword evidence="1" id="KW-0862">Zinc</keyword>
<dbReference type="OrthoDB" id="252722at2759"/>
<dbReference type="Proteomes" id="UP000252519">
    <property type="component" value="Unassembled WGS sequence"/>
</dbReference>
<reference evidence="4 5" key="1">
    <citation type="submission" date="2014-10" db="EMBL/GenBank/DDBJ databases">
        <title>Draft genome of the hookworm Ancylostoma caninum.</title>
        <authorList>
            <person name="Mitreva M."/>
        </authorList>
    </citation>
    <scope>NUCLEOTIDE SEQUENCE [LARGE SCALE GENOMIC DNA]</scope>
    <source>
        <strain evidence="4 5">Baltimore</strain>
    </source>
</reference>
<dbReference type="AlphaFoldDB" id="A0A368F7P0"/>
<dbReference type="EMBL" id="JOJR01003012">
    <property type="protein sequence ID" value="RCN28126.1"/>
    <property type="molecule type" value="Genomic_DNA"/>
</dbReference>
<evidence type="ECO:0000313" key="4">
    <source>
        <dbReference type="EMBL" id="RCN28126.1"/>
    </source>
</evidence>
<dbReference type="InterPro" id="IPR000315">
    <property type="entry name" value="Znf_B-box"/>
</dbReference>
<keyword evidence="2" id="KW-0175">Coiled coil</keyword>
<dbReference type="PANTHER" id="PTHR25464:SF2">
    <property type="entry name" value="RING-TYPE DOMAIN-CONTAINING PROTEIN"/>
    <property type="match status" value="1"/>
</dbReference>
<keyword evidence="5" id="KW-1185">Reference proteome</keyword>
<keyword evidence="1" id="KW-0863">Zinc-finger</keyword>
<evidence type="ECO:0000256" key="1">
    <source>
        <dbReference type="PROSITE-ProRule" id="PRU00024"/>
    </source>
</evidence>
<dbReference type="GO" id="GO:0008270">
    <property type="term" value="F:zinc ion binding"/>
    <property type="evidence" value="ECO:0007669"/>
    <property type="project" value="UniProtKB-KW"/>
</dbReference>
<protein>
    <recommendedName>
        <fullName evidence="3">B box-type domain-containing protein</fullName>
    </recommendedName>
</protein>
<name>A0A368F7P0_ANCCA</name>
<feature type="coiled-coil region" evidence="2">
    <location>
        <begin position="141"/>
        <end position="168"/>
    </location>
</feature>
<dbReference type="STRING" id="29170.A0A368F7P0"/>
<keyword evidence="1" id="KW-0479">Metal-binding</keyword>
<evidence type="ECO:0000259" key="3">
    <source>
        <dbReference type="PROSITE" id="PS50119"/>
    </source>
</evidence>
<evidence type="ECO:0000256" key="2">
    <source>
        <dbReference type="SAM" id="Coils"/>
    </source>
</evidence>